<evidence type="ECO:0000313" key="1">
    <source>
        <dbReference type="EMBL" id="ALL14132.1"/>
    </source>
</evidence>
<protein>
    <submittedName>
        <fullName evidence="1">Uncharacterized protein</fullName>
    </submittedName>
</protein>
<dbReference type="EMBL" id="CP013002">
    <property type="protein sequence ID" value="ALL14132.1"/>
    <property type="molecule type" value="Genomic_DNA"/>
</dbReference>
<reference evidence="1 2" key="1">
    <citation type="submission" date="2015-10" db="EMBL/GenBank/DDBJ databases">
        <title>Conservation of the essential genome among Caulobacter and Brevundimonas species.</title>
        <authorList>
            <person name="Scott D."/>
            <person name="Ely B."/>
        </authorList>
    </citation>
    <scope>NUCLEOTIDE SEQUENCE [LARGE SCALE GENOMIC DNA]</scope>
    <source>
        <strain evidence="1 2">CB4</strain>
    </source>
</reference>
<dbReference type="OrthoDB" id="7188865at2"/>
<proteinExistence type="predicted"/>
<name>A0A0P0P129_9CAUL</name>
<evidence type="ECO:0000313" key="2">
    <source>
        <dbReference type="Proteomes" id="UP000056905"/>
    </source>
</evidence>
<keyword evidence="2" id="KW-1185">Reference proteome</keyword>
<accession>A0A0P0P129</accession>
<dbReference type="AlphaFoldDB" id="A0A0P0P129"/>
<dbReference type="RefSeq" id="WP_062148157.1">
    <property type="nucleotide sequence ID" value="NZ_CP013002.1"/>
</dbReference>
<dbReference type="Proteomes" id="UP000056905">
    <property type="component" value="Chromosome"/>
</dbReference>
<dbReference type="STRING" id="69395.AQ619_12720"/>
<organism evidence="1 2">
    <name type="scientific">Caulobacter henricii</name>
    <dbReference type="NCBI Taxonomy" id="69395"/>
    <lineage>
        <taxon>Bacteria</taxon>
        <taxon>Pseudomonadati</taxon>
        <taxon>Pseudomonadota</taxon>
        <taxon>Alphaproteobacteria</taxon>
        <taxon>Caulobacterales</taxon>
        <taxon>Caulobacteraceae</taxon>
        <taxon>Caulobacter</taxon>
    </lineage>
</organism>
<dbReference type="KEGG" id="chq:AQ619_12720"/>
<gene>
    <name evidence="1" type="ORF">AQ619_12720</name>
</gene>
<sequence length="119" mass="13111">MARNLSGKIVPPAADVTAEADKAWFDAKPERDFRLRDPALLEFREPLGDAGEGFSWRVLVVRLDGGSRLRLPISLAWDLHNDHAREQHLALLFEQVAPDQAKALRAAAVAKSPRGPGHT</sequence>